<evidence type="ECO:0000313" key="2">
    <source>
        <dbReference type="Proteomes" id="UP000636505"/>
    </source>
</evidence>
<comment type="caution">
    <text evidence="1">The sequence shown here is derived from an EMBL/GenBank/DDBJ whole genome shotgun (WGS) entry which is preliminary data.</text>
</comment>
<proteinExistence type="predicted"/>
<protein>
    <submittedName>
        <fullName evidence="1">Uncharacterized protein</fullName>
    </submittedName>
</protein>
<organism evidence="1 2">
    <name type="scientific">Vasconcelosia minhoensis LEGE 07310</name>
    <dbReference type="NCBI Taxonomy" id="915328"/>
    <lineage>
        <taxon>Bacteria</taxon>
        <taxon>Bacillati</taxon>
        <taxon>Cyanobacteriota</taxon>
        <taxon>Cyanophyceae</taxon>
        <taxon>Nodosilineales</taxon>
        <taxon>Cymatolegaceae</taxon>
        <taxon>Vasconcelosia</taxon>
        <taxon>Vasconcelosia minhoensis</taxon>
    </lineage>
</organism>
<dbReference type="Proteomes" id="UP000636505">
    <property type="component" value="Unassembled WGS sequence"/>
</dbReference>
<keyword evidence="2" id="KW-1185">Reference proteome</keyword>
<reference evidence="1" key="1">
    <citation type="submission" date="2020-10" db="EMBL/GenBank/DDBJ databases">
        <authorList>
            <person name="Castelo-Branco R."/>
            <person name="Eusebio N."/>
            <person name="Adriana R."/>
            <person name="Vieira A."/>
            <person name="Brugerolle De Fraissinette N."/>
            <person name="Rezende De Castro R."/>
            <person name="Schneider M.P."/>
            <person name="Vasconcelos V."/>
            <person name="Leao P.N."/>
        </authorList>
    </citation>
    <scope>NUCLEOTIDE SEQUENCE</scope>
    <source>
        <strain evidence="1">LEGE 07310</strain>
    </source>
</reference>
<gene>
    <name evidence="1" type="ORF">IQ241_20595</name>
</gene>
<sequence>MDEKAADRLTTEKSSADAVSQNFSAAASDAAVMLFGCDCPACINALEQLRRPSLFAMSQGHCARSLSDSQYNEQVGAILDAVDAAEAISPDTPLPQDKF</sequence>
<name>A0A8J7B037_9CYAN</name>
<accession>A0A8J7B037</accession>
<dbReference type="EMBL" id="JADEXG010000063">
    <property type="protein sequence ID" value="MBE9079662.1"/>
    <property type="molecule type" value="Genomic_DNA"/>
</dbReference>
<evidence type="ECO:0000313" key="1">
    <source>
        <dbReference type="EMBL" id="MBE9079662.1"/>
    </source>
</evidence>
<dbReference type="AlphaFoldDB" id="A0A8J7B037"/>
<dbReference type="RefSeq" id="WP_193910840.1">
    <property type="nucleotide sequence ID" value="NZ_JADEXG010000063.1"/>
</dbReference>